<feature type="transmembrane region" description="Helical" evidence="10">
    <location>
        <begin position="99"/>
        <end position="121"/>
    </location>
</feature>
<feature type="domain" description="CBS" evidence="11">
    <location>
        <begin position="216"/>
        <end position="275"/>
    </location>
</feature>
<dbReference type="SUPFAM" id="SSF56176">
    <property type="entry name" value="FAD-binding/transporter-associated domain-like"/>
    <property type="match status" value="1"/>
</dbReference>
<dbReference type="SUPFAM" id="SSF54631">
    <property type="entry name" value="CBS-domain pair"/>
    <property type="match status" value="1"/>
</dbReference>
<evidence type="ECO:0000256" key="8">
    <source>
        <dbReference type="PROSITE-ProRule" id="PRU00703"/>
    </source>
</evidence>
<dbReference type="Pfam" id="PF03471">
    <property type="entry name" value="CorC_HlyC"/>
    <property type="match status" value="1"/>
</dbReference>
<dbReference type="GO" id="GO:0005886">
    <property type="term" value="C:plasma membrane"/>
    <property type="evidence" value="ECO:0007669"/>
    <property type="project" value="UniProtKB-SubCell"/>
</dbReference>
<keyword evidence="14" id="KW-1185">Reference proteome</keyword>
<evidence type="ECO:0000256" key="3">
    <source>
        <dbReference type="ARBA" id="ARBA00022692"/>
    </source>
</evidence>
<dbReference type="PROSITE" id="PS51846">
    <property type="entry name" value="CNNM"/>
    <property type="match status" value="1"/>
</dbReference>
<dbReference type="Proteomes" id="UP000613768">
    <property type="component" value="Unassembled WGS sequence"/>
</dbReference>
<reference evidence="13 14" key="1">
    <citation type="submission" date="2020-09" db="EMBL/GenBank/DDBJ databases">
        <title>Pseudoxanthomonas sp. CAU 1598 isolated from sand of Yaerae Beach.</title>
        <authorList>
            <person name="Kim W."/>
        </authorList>
    </citation>
    <scope>NUCLEOTIDE SEQUENCE [LARGE SCALE GENOMIC DNA]</scope>
    <source>
        <strain evidence="13 14">CAU 1598</strain>
    </source>
</reference>
<gene>
    <name evidence="13" type="ORF">IFO71_18420</name>
</gene>
<dbReference type="FunFam" id="3.30.465.10:FF:000023">
    <property type="entry name" value="Magnesium and cobalt transporter"/>
    <property type="match status" value="1"/>
</dbReference>
<evidence type="ECO:0000256" key="4">
    <source>
        <dbReference type="ARBA" id="ARBA00022737"/>
    </source>
</evidence>
<name>A0AAW3ZS87_9GAMM</name>
<keyword evidence="4" id="KW-0677">Repeat</keyword>
<dbReference type="Gene3D" id="3.10.580.10">
    <property type="entry name" value="CBS-domain"/>
    <property type="match status" value="1"/>
</dbReference>
<dbReference type="InterPro" id="IPR036318">
    <property type="entry name" value="FAD-bd_PCMH-like_sf"/>
</dbReference>
<evidence type="ECO:0000256" key="9">
    <source>
        <dbReference type="PROSITE-ProRule" id="PRU01193"/>
    </source>
</evidence>
<dbReference type="EMBL" id="JACYTR010000062">
    <property type="protein sequence ID" value="MBD8527725.1"/>
    <property type="molecule type" value="Genomic_DNA"/>
</dbReference>
<evidence type="ECO:0000259" key="11">
    <source>
        <dbReference type="PROSITE" id="PS51371"/>
    </source>
</evidence>
<evidence type="ECO:0000313" key="14">
    <source>
        <dbReference type="Proteomes" id="UP000613768"/>
    </source>
</evidence>
<feature type="domain" description="CNNM transmembrane" evidence="12">
    <location>
        <begin position="1"/>
        <end position="197"/>
    </location>
</feature>
<dbReference type="Pfam" id="PF01595">
    <property type="entry name" value="CNNM"/>
    <property type="match status" value="1"/>
</dbReference>
<evidence type="ECO:0000313" key="13">
    <source>
        <dbReference type="EMBL" id="MBD8527725.1"/>
    </source>
</evidence>
<dbReference type="InterPro" id="IPR005170">
    <property type="entry name" value="Transptr-assoc_dom"/>
</dbReference>
<keyword evidence="7 9" id="KW-0472">Membrane</keyword>
<feature type="domain" description="CBS" evidence="11">
    <location>
        <begin position="277"/>
        <end position="335"/>
    </location>
</feature>
<evidence type="ECO:0000256" key="5">
    <source>
        <dbReference type="ARBA" id="ARBA00022989"/>
    </source>
</evidence>
<comment type="caution">
    <text evidence="13">The sequence shown here is derived from an EMBL/GenBank/DDBJ whole genome shotgun (WGS) entry which is preliminary data.</text>
</comment>
<dbReference type="InterPro" id="IPR046342">
    <property type="entry name" value="CBS_dom_sf"/>
</dbReference>
<protein>
    <submittedName>
        <fullName evidence="13">HlyC/CorC family transporter</fullName>
    </submittedName>
</protein>
<sequence>MIELVIVLLLVLINGFFAMSEMAVVTSRRSRLKQMAAERRGAQAALELHEHPERFLSTVQIGITLIGVLSGYVGGEAIGLAIAAFLTETFNIPFDYSENIGIGIAVAFIAGLSLLIGELLPKRLALLRAESIAARVSWPMKSLSLAAAPAVNLLSLLTRSILRLFGVHEDQTQRVSEEEIRLLVSESHEQGVIDNDERNMMNRVLRLGDRDAASLMTPRTRIVWLDATASDEANLKTMRETPFSRYPVYRGSDQDVIGILQVKMLAGRIGHRNPGLFNDLQKPVYVAEGTRAMNLLDTFREESTSLALVVDEYGDIVGMITLNDVLGAVLGRLGSIGANPDEASPVVQRADGSLLVDGSLSSDDLRELLGVGELPNETEHEYHTVAGLVVSHYGHIPQIGEQFEWNGWVFEVIDLDGARIDKLLIRRSEPEEERAGGTD</sequence>
<dbReference type="RefSeq" id="WP_192031147.1">
    <property type="nucleotide sequence ID" value="NZ_JACYTR010000062.1"/>
</dbReference>
<comment type="subcellular location">
    <subcellularLocation>
        <location evidence="1">Cell membrane</location>
        <topology evidence="1">Multi-pass membrane protein</topology>
    </subcellularLocation>
</comment>
<dbReference type="GO" id="GO:0050660">
    <property type="term" value="F:flavin adenine dinucleotide binding"/>
    <property type="evidence" value="ECO:0007669"/>
    <property type="project" value="InterPro"/>
</dbReference>
<dbReference type="PANTHER" id="PTHR43099">
    <property type="entry name" value="UPF0053 PROTEIN YRKA"/>
    <property type="match status" value="1"/>
</dbReference>
<keyword evidence="6 8" id="KW-0129">CBS domain</keyword>
<dbReference type="CDD" id="cd04590">
    <property type="entry name" value="CBS_pair_CorC_HlyC_assoc"/>
    <property type="match status" value="1"/>
</dbReference>
<evidence type="ECO:0000256" key="6">
    <source>
        <dbReference type="ARBA" id="ARBA00023122"/>
    </source>
</evidence>
<dbReference type="InterPro" id="IPR044751">
    <property type="entry name" value="Ion_transp-like_CBS"/>
</dbReference>
<dbReference type="InterPro" id="IPR000644">
    <property type="entry name" value="CBS_dom"/>
</dbReference>
<proteinExistence type="predicted"/>
<dbReference type="Pfam" id="PF00571">
    <property type="entry name" value="CBS"/>
    <property type="match status" value="1"/>
</dbReference>
<dbReference type="Gene3D" id="3.30.465.10">
    <property type="match status" value="1"/>
</dbReference>
<dbReference type="SMART" id="SM01091">
    <property type="entry name" value="CorC_HlyC"/>
    <property type="match status" value="1"/>
</dbReference>
<evidence type="ECO:0000256" key="10">
    <source>
        <dbReference type="SAM" id="Phobius"/>
    </source>
</evidence>
<keyword evidence="5 9" id="KW-1133">Transmembrane helix</keyword>
<dbReference type="InterPro" id="IPR016169">
    <property type="entry name" value="FAD-bd_PCMH_sub2"/>
</dbReference>
<evidence type="ECO:0000256" key="2">
    <source>
        <dbReference type="ARBA" id="ARBA00022475"/>
    </source>
</evidence>
<organism evidence="13 14">
    <name type="scientific">Pseudomarimonas arenosa</name>
    <dbReference type="NCBI Taxonomy" id="2774145"/>
    <lineage>
        <taxon>Bacteria</taxon>
        <taxon>Pseudomonadati</taxon>
        <taxon>Pseudomonadota</taxon>
        <taxon>Gammaproteobacteria</taxon>
        <taxon>Lysobacterales</taxon>
        <taxon>Lysobacteraceae</taxon>
        <taxon>Pseudomarimonas</taxon>
    </lineage>
</organism>
<evidence type="ECO:0000259" key="12">
    <source>
        <dbReference type="PROSITE" id="PS51846"/>
    </source>
</evidence>
<dbReference type="InterPro" id="IPR051676">
    <property type="entry name" value="UPF0053_domain"/>
</dbReference>
<keyword evidence="2" id="KW-1003">Cell membrane</keyword>
<dbReference type="InterPro" id="IPR002550">
    <property type="entry name" value="CNNM"/>
</dbReference>
<dbReference type="AlphaFoldDB" id="A0AAW3ZS87"/>
<keyword evidence="3 9" id="KW-0812">Transmembrane</keyword>
<accession>A0AAW3ZS87</accession>
<dbReference type="PANTHER" id="PTHR43099:SF5">
    <property type="entry name" value="HLYC_CORC FAMILY TRANSPORTER"/>
    <property type="match status" value="1"/>
</dbReference>
<feature type="transmembrane region" description="Helical" evidence="10">
    <location>
        <begin position="6"/>
        <end position="25"/>
    </location>
</feature>
<feature type="transmembrane region" description="Helical" evidence="10">
    <location>
        <begin position="61"/>
        <end position="87"/>
    </location>
</feature>
<evidence type="ECO:0000256" key="1">
    <source>
        <dbReference type="ARBA" id="ARBA00004651"/>
    </source>
</evidence>
<evidence type="ECO:0000256" key="7">
    <source>
        <dbReference type="ARBA" id="ARBA00023136"/>
    </source>
</evidence>
<dbReference type="PROSITE" id="PS51371">
    <property type="entry name" value="CBS"/>
    <property type="match status" value="2"/>
</dbReference>